<dbReference type="OMA" id="WRNLYKG"/>
<sequence length="337" mass="37908">MASKTCGSCLRAIQRQSRTIPQVRSSNVEHRSELTLFQIRKATFPTVRTFATTPRKSIELPEPNATVASSIPPVTPKRAEGGTKTPEPLSAAEKSAHAAAFQNRKVGGITETYTAYGATELLYKECSRQADYSIPQAKQDNAEVPKTEDGEDLGVGGGWWHDELGLKPTFSTWSQVTMLHIYILSSRFRCFEPDVCRIWQQHLLDHFFYDMENKMAVSHGMHARGTRNKYLKDVFVQWRGVLAAYDEGLAKNDAVLAGALWRNVFKASEDVDIVKLAMIVSFMRRTLNKLDAMDDMMIMQAKLEFSSPDMEKELVAKKSKALEDTRPTQVKVKQGKK</sequence>
<feature type="domain" description="Ubiquinol-cytochrome c chaperone" evidence="3">
    <location>
        <begin position="163"/>
        <end position="305"/>
    </location>
</feature>
<dbReference type="InterPro" id="IPR021150">
    <property type="entry name" value="Ubiq_cyt_c_chap"/>
</dbReference>
<evidence type="ECO:0000259" key="3">
    <source>
        <dbReference type="Pfam" id="PF03981"/>
    </source>
</evidence>
<dbReference type="EMBL" id="KE145358">
    <property type="protein sequence ID" value="EPE33122.1"/>
    <property type="molecule type" value="Genomic_DNA"/>
</dbReference>
<protein>
    <recommendedName>
        <fullName evidence="3">Ubiquinol-cytochrome c chaperone domain-containing protein</fullName>
    </recommendedName>
</protein>
<dbReference type="STRING" id="1116229.S3D3R6"/>
<dbReference type="GO" id="GO:0034551">
    <property type="term" value="P:mitochondrial respiratory chain complex III assembly"/>
    <property type="evidence" value="ECO:0007669"/>
    <property type="project" value="TreeGrafter"/>
</dbReference>
<dbReference type="InterPro" id="IPR007129">
    <property type="entry name" value="Ubiqinol_cyt_c_chaperone_CPB3"/>
</dbReference>
<dbReference type="PANTHER" id="PTHR12184:SF1">
    <property type="entry name" value="UBIQUINOL-CYTOCHROME-C REDUCTASE COMPLEX ASSEMBLY FACTOR 1"/>
    <property type="match status" value="1"/>
</dbReference>
<proteinExistence type="inferred from homology"/>
<dbReference type="GO" id="GO:0005739">
    <property type="term" value="C:mitochondrion"/>
    <property type="evidence" value="ECO:0007669"/>
    <property type="project" value="TreeGrafter"/>
</dbReference>
<dbReference type="PANTHER" id="PTHR12184">
    <property type="entry name" value="UBIQUINOL-CYTOCHROME C REDUCTASE COMPLEX ASSEMBLY FACTOR 1 FAMILY MEMBER"/>
    <property type="match status" value="1"/>
</dbReference>
<evidence type="ECO:0000256" key="1">
    <source>
        <dbReference type="ARBA" id="ARBA00006407"/>
    </source>
</evidence>
<dbReference type="RefSeq" id="XP_008079739.1">
    <property type="nucleotide sequence ID" value="XM_008081548.1"/>
</dbReference>
<organism evidence="4 5">
    <name type="scientific">Glarea lozoyensis (strain ATCC 20868 / MF5171)</name>
    <dbReference type="NCBI Taxonomy" id="1116229"/>
    <lineage>
        <taxon>Eukaryota</taxon>
        <taxon>Fungi</taxon>
        <taxon>Dikarya</taxon>
        <taxon>Ascomycota</taxon>
        <taxon>Pezizomycotina</taxon>
        <taxon>Leotiomycetes</taxon>
        <taxon>Helotiales</taxon>
        <taxon>Helotiaceae</taxon>
        <taxon>Glarea</taxon>
    </lineage>
</organism>
<dbReference type="Pfam" id="PF03981">
    <property type="entry name" value="Ubiq_cyt_C_chap"/>
    <property type="match status" value="1"/>
</dbReference>
<comment type="similarity">
    <text evidence="1">Belongs to the CBP3 family.</text>
</comment>
<accession>S3D3R6</accession>
<dbReference type="AlphaFoldDB" id="S3D3R6"/>
<dbReference type="Proteomes" id="UP000016922">
    <property type="component" value="Unassembled WGS sequence"/>
</dbReference>
<dbReference type="GeneID" id="19465188"/>
<evidence type="ECO:0000313" key="5">
    <source>
        <dbReference type="Proteomes" id="UP000016922"/>
    </source>
</evidence>
<evidence type="ECO:0000313" key="4">
    <source>
        <dbReference type="EMBL" id="EPE33122.1"/>
    </source>
</evidence>
<dbReference type="KEGG" id="glz:GLAREA_06134"/>
<feature type="region of interest" description="Disordered" evidence="2">
    <location>
        <begin position="55"/>
        <end position="89"/>
    </location>
</feature>
<evidence type="ECO:0000256" key="2">
    <source>
        <dbReference type="SAM" id="MobiDB-lite"/>
    </source>
</evidence>
<keyword evidence="5" id="KW-1185">Reference proteome</keyword>
<dbReference type="eggNOG" id="KOG2873">
    <property type="taxonomic scope" value="Eukaryota"/>
</dbReference>
<dbReference type="HOGENOM" id="CLU_053729_0_0_1"/>
<gene>
    <name evidence="4" type="ORF">GLAREA_06134</name>
</gene>
<reference evidence="4 5" key="1">
    <citation type="journal article" date="2013" name="BMC Genomics">
        <title>Genomics-driven discovery of the pneumocandin biosynthetic gene cluster in the fungus Glarea lozoyensis.</title>
        <authorList>
            <person name="Chen L."/>
            <person name="Yue Q."/>
            <person name="Zhang X."/>
            <person name="Xiang M."/>
            <person name="Wang C."/>
            <person name="Li S."/>
            <person name="Che Y."/>
            <person name="Ortiz-Lopez F.J."/>
            <person name="Bills G.F."/>
            <person name="Liu X."/>
            <person name="An Z."/>
        </authorList>
    </citation>
    <scope>NUCLEOTIDE SEQUENCE [LARGE SCALE GENOMIC DNA]</scope>
    <source>
        <strain evidence="5">ATCC 20868 / MF5171</strain>
    </source>
</reference>
<dbReference type="OrthoDB" id="10253878at2759"/>
<name>S3D3R6_GLAL2</name>